<dbReference type="PROSITE" id="PS00676">
    <property type="entry name" value="SIGMA54_INTERACT_2"/>
    <property type="match status" value="1"/>
</dbReference>
<reference evidence="4 5" key="1">
    <citation type="submission" date="2018-08" db="EMBL/GenBank/DDBJ databases">
        <title>Bacillus chawlae sp. nov., Bacillus glennii sp. nov., and Bacillus saganii sp. nov. Isolated from the Vehicle Assembly Building at Kennedy Space Center where the Viking Spacecraft were Assembled.</title>
        <authorList>
            <person name="Seuylemezian A."/>
            <person name="Vaishampayan P."/>
        </authorList>
    </citation>
    <scope>NUCLEOTIDE SEQUENCE [LARGE SCALE GENOMIC DNA]</scope>
    <source>
        <strain evidence="4 5">V47-23a</strain>
    </source>
</reference>
<dbReference type="Gene3D" id="3.40.50.300">
    <property type="entry name" value="P-loop containing nucleotide triphosphate hydrolases"/>
    <property type="match status" value="1"/>
</dbReference>
<dbReference type="RefSeq" id="WP_117325892.1">
    <property type="nucleotide sequence ID" value="NZ_QVTE01000016.1"/>
</dbReference>
<dbReference type="InterPro" id="IPR002078">
    <property type="entry name" value="Sigma_54_int"/>
</dbReference>
<keyword evidence="1" id="KW-0547">Nucleotide-binding</keyword>
<dbReference type="Pfam" id="PF00158">
    <property type="entry name" value="Sigma54_activat"/>
    <property type="match status" value="1"/>
</dbReference>
<proteinExistence type="predicted"/>
<protein>
    <submittedName>
        <fullName evidence="4">Sigma-54 factor interaction domain-containing protein</fullName>
    </submittedName>
</protein>
<evidence type="ECO:0000256" key="1">
    <source>
        <dbReference type="ARBA" id="ARBA00022741"/>
    </source>
</evidence>
<dbReference type="GO" id="GO:0006355">
    <property type="term" value="P:regulation of DNA-templated transcription"/>
    <property type="evidence" value="ECO:0007669"/>
    <property type="project" value="InterPro"/>
</dbReference>
<dbReference type="PROSITE" id="PS50045">
    <property type="entry name" value="SIGMA54_INTERACT_4"/>
    <property type="match status" value="1"/>
</dbReference>
<dbReference type="FunFam" id="3.40.50.300:FF:000006">
    <property type="entry name" value="DNA-binding transcriptional regulator NtrC"/>
    <property type="match status" value="1"/>
</dbReference>
<evidence type="ECO:0000313" key="5">
    <source>
        <dbReference type="Proteomes" id="UP000264541"/>
    </source>
</evidence>
<dbReference type="InterPro" id="IPR027417">
    <property type="entry name" value="P-loop_NTPase"/>
</dbReference>
<dbReference type="CDD" id="cd00009">
    <property type="entry name" value="AAA"/>
    <property type="match status" value="1"/>
</dbReference>
<evidence type="ECO:0000259" key="3">
    <source>
        <dbReference type="PROSITE" id="PS50045"/>
    </source>
</evidence>
<dbReference type="AlphaFoldDB" id="A0A372LQ28"/>
<dbReference type="InterPro" id="IPR025943">
    <property type="entry name" value="Sigma_54_int_dom_ATP-bd_2"/>
</dbReference>
<keyword evidence="2" id="KW-0067">ATP-binding</keyword>
<dbReference type="PANTHER" id="PTHR32071">
    <property type="entry name" value="TRANSCRIPTIONAL REGULATORY PROTEIN"/>
    <property type="match status" value="1"/>
</dbReference>
<evidence type="ECO:0000313" key="4">
    <source>
        <dbReference type="EMBL" id="RFU70308.1"/>
    </source>
</evidence>
<dbReference type="EMBL" id="QVTE01000016">
    <property type="protein sequence ID" value="RFU70308.1"/>
    <property type="molecule type" value="Genomic_DNA"/>
</dbReference>
<name>A0A372LQ28_9BACI</name>
<accession>A0A372LQ28</accession>
<dbReference type="GO" id="GO:0005524">
    <property type="term" value="F:ATP binding"/>
    <property type="evidence" value="ECO:0007669"/>
    <property type="project" value="UniProtKB-KW"/>
</dbReference>
<keyword evidence="5" id="KW-1185">Reference proteome</keyword>
<feature type="domain" description="Sigma-54 factor interaction" evidence="3">
    <location>
        <begin position="22"/>
        <end position="182"/>
    </location>
</feature>
<organism evidence="4 5">
    <name type="scientific">Peribacillus saganii</name>
    <dbReference type="NCBI Taxonomy" id="2303992"/>
    <lineage>
        <taxon>Bacteria</taxon>
        <taxon>Bacillati</taxon>
        <taxon>Bacillota</taxon>
        <taxon>Bacilli</taxon>
        <taxon>Bacillales</taxon>
        <taxon>Bacillaceae</taxon>
        <taxon>Peribacillus</taxon>
    </lineage>
</organism>
<sequence>MESFQEELVELGKSQNKDPEEFISFSPNMQKIMKMVGKIAKVDSTELVTGKSGVGKGVIVSLIHKKSSRNKKQIVHVNCGAIPEALIESELFGYEPGAFTGANKEGKKGLLEEANGGTLFLDEIGEMPLNLQVKLLKALQEIVIQCLGGAKPLEIDVRITAATNKDIEQMVEEGTFREDLNG</sequence>
<gene>
    <name evidence="4" type="ORF">D0469_06830</name>
</gene>
<evidence type="ECO:0000256" key="2">
    <source>
        <dbReference type="ARBA" id="ARBA00022840"/>
    </source>
</evidence>
<dbReference type="Proteomes" id="UP000264541">
    <property type="component" value="Unassembled WGS sequence"/>
</dbReference>
<comment type="caution">
    <text evidence="4">The sequence shown here is derived from an EMBL/GenBank/DDBJ whole genome shotgun (WGS) entry which is preliminary data.</text>
</comment>
<dbReference type="SUPFAM" id="SSF52540">
    <property type="entry name" value="P-loop containing nucleoside triphosphate hydrolases"/>
    <property type="match status" value="1"/>
</dbReference>